<dbReference type="Pfam" id="PF13320">
    <property type="entry name" value="GH123_cat"/>
    <property type="match status" value="1"/>
</dbReference>
<sequence>MNGTVLETRCLSSLAKVFPDQELTDPVTDKGSALRNEAFSFQVAFRANHILKELKVRIESDLAEQISVRSVGLVPSELPIYGDHDDFILRAAPGLYPDPLYPVDEKEGLTALPVQWRAIWLTVDIHAQTPPGIHPIRIALEIADGERLAEELFELDIIPASLPKQRLIHTEWFHADCLAVYYGFEVFSEQHWEMIDRYVLSAARHGMNMLLTPLFTPPLDTAVGAERPTVQLVDVEKSGESYRFGYEKLTRWIELCLRRGIEYIEFSHLFTQWGAKHAPKIVATENGESKRIFGWETDASGEAYGNFLSQFLPSLVTYIQDHGLAGRCYFHVSDEPNIESLASYESASRIVNGLLPQFPVIDALSDYTFYEKGLVKRPIPSNDHLQAFLNNGVPELWTYYCCAQYKDVSNRFFCFPSARNRILGMQLYKYEIAGFLHWGYNFWFSQLSQKPVDPYRVTDALHAFPSGDAFLVYPGKEGPVESIRLEVFTEALQDLRALQLLESLIGKEKTIELLEERLAGPLTFTEYPQQAEWMLTKRDAVNRAISELHPRSN</sequence>
<dbReference type="OrthoDB" id="197680at2"/>
<dbReference type="InterPro" id="IPR025150">
    <property type="entry name" value="GH123_cat"/>
</dbReference>
<keyword evidence="3" id="KW-1185">Reference proteome</keyword>
<name>A0A368W5I6_9BACL</name>
<accession>A0A368W5I6</accession>
<reference evidence="2 3" key="1">
    <citation type="submission" date="2018-07" db="EMBL/GenBank/DDBJ databases">
        <title>Genomic Encyclopedia of Type Strains, Phase III (KMG-III): the genomes of soil and plant-associated and newly described type strains.</title>
        <authorList>
            <person name="Whitman W."/>
        </authorList>
    </citation>
    <scope>NUCLEOTIDE SEQUENCE [LARGE SCALE GENOMIC DNA]</scope>
    <source>
        <strain evidence="2 3">CECT 7506</strain>
    </source>
</reference>
<dbReference type="EMBL" id="QPJD01000005">
    <property type="protein sequence ID" value="RCW49013.1"/>
    <property type="molecule type" value="Genomic_DNA"/>
</dbReference>
<protein>
    <submittedName>
        <fullName evidence="2">Uncharacterized protein DUF4091</fullName>
    </submittedName>
</protein>
<evidence type="ECO:0000259" key="1">
    <source>
        <dbReference type="Pfam" id="PF13320"/>
    </source>
</evidence>
<organism evidence="2 3">
    <name type="scientific">Paenibacillus prosopidis</name>
    <dbReference type="NCBI Taxonomy" id="630520"/>
    <lineage>
        <taxon>Bacteria</taxon>
        <taxon>Bacillati</taxon>
        <taxon>Bacillota</taxon>
        <taxon>Bacilli</taxon>
        <taxon>Bacillales</taxon>
        <taxon>Paenibacillaceae</taxon>
        <taxon>Paenibacillus</taxon>
    </lineage>
</organism>
<comment type="caution">
    <text evidence="2">The sequence shown here is derived from an EMBL/GenBank/DDBJ whole genome shotgun (WGS) entry which is preliminary data.</text>
</comment>
<proteinExistence type="predicted"/>
<evidence type="ECO:0000313" key="3">
    <source>
        <dbReference type="Proteomes" id="UP000252415"/>
    </source>
</evidence>
<gene>
    <name evidence="2" type="ORF">DFP97_105198</name>
</gene>
<dbReference type="RefSeq" id="WP_114379761.1">
    <property type="nucleotide sequence ID" value="NZ_QPJD01000005.1"/>
</dbReference>
<dbReference type="AlphaFoldDB" id="A0A368W5I6"/>
<dbReference type="Proteomes" id="UP000252415">
    <property type="component" value="Unassembled WGS sequence"/>
</dbReference>
<evidence type="ECO:0000313" key="2">
    <source>
        <dbReference type="EMBL" id="RCW49013.1"/>
    </source>
</evidence>
<feature type="domain" description="Glycoside hydrolase 123 catalytic" evidence="1">
    <location>
        <begin position="172"/>
        <end position="501"/>
    </location>
</feature>